<organism evidence="3">
    <name type="scientific">Candidatus Kentrum sp. FM</name>
    <dbReference type="NCBI Taxonomy" id="2126340"/>
    <lineage>
        <taxon>Bacteria</taxon>
        <taxon>Pseudomonadati</taxon>
        <taxon>Pseudomonadota</taxon>
        <taxon>Gammaproteobacteria</taxon>
        <taxon>Candidatus Kentrum</taxon>
    </lineage>
</organism>
<name>A0A450W164_9GAMM</name>
<dbReference type="EMBL" id="CAADFA010000176">
    <property type="protein sequence ID" value="VFJ56413.1"/>
    <property type="molecule type" value="Genomic_DNA"/>
</dbReference>
<protein>
    <submittedName>
        <fullName evidence="3">Uncharacterized protein</fullName>
    </submittedName>
</protein>
<evidence type="ECO:0000313" key="2">
    <source>
        <dbReference type="EMBL" id="VFJ56413.1"/>
    </source>
</evidence>
<dbReference type="EMBL" id="CAADEZ010000159">
    <property type="protein sequence ID" value="VFJ55996.1"/>
    <property type="molecule type" value="Genomic_DNA"/>
</dbReference>
<dbReference type="AlphaFoldDB" id="A0A450W164"/>
<proteinExistence type="predicted"/>
<evidence type="ECO:0000313" key="1">
    <source>
        <dbReference type="EMBL" id="VFJ55996.1"/>
    </source>
</evidence>
<evidence type="ECO:0000313" key="3">
    <source>
        <dbReference type="EMBL" id="VFK10827.1"/>
    </source>
</evidence>
<gene>
    <name evidence="1" type="ORF">BECKFM1743A_GA0114220_101594</name>
    <name evidence="3" type="ORF">BECKFM1743B_GA0114221_101564</name>
    <name evidence="2" type="ORF">BECKFM1743C_GA0114222_101764</name>
</gene>
<reference evidence="3" key="1">
    <citation type="submission" date="2019-02" db="EMBL/GenBank/DDBJ databases">
        <authorList>
            <person name="Gruber-Vodicka R. H."/>
            <person name="Seah K. B. B."/>
        </authorList>
    </citation>
    <scope>NUCLEOTIDE SEQUENCE</scope>
    <source>
        <strain evidence="1">BECK_BZ163</strain>
        <strain evidence="3">BECK_BZ164</strain>
        <strain evidence="2">BECK_BZ165</strain>
    </source>
</reference>
<accession>A0A450W164</accession>
<sequence>MKEHISQDKEVVLRIDPSIVRRLDMGSRSSNDEEGAYLFVGGNTAFPGGRGSCRAEEDSNDWTLSEMLRQAFRIDRMRCTPLDFQ</sequence>
<dbReference type="EMBL" id="CAADFL010000156">
    <property type="protein sequence ID" value="VFK10827.1"/>
    <property type="molecule type" value="Genomic_DNA"/>
</dbReference>